<reference evidence="2 3" key="1">
    <citation type="journal article" date="2018" name="Science">
        <title>The opium poppy genome and morphinan production.</title>
        <authorList>
            <person name="Guo L."/>
            <person name="Winzer T."/>
            <person name="Yang X."/>
            <person name="Li Y."/>
            <person name="Ning Z."/>
            <person name="He Z."/>
            <person name="Teodor R."/>
            <person name="Lu Y."/>
            <person name="Bowser T.A."/>
            <person name="Graham I.A."/>
            <person name="Ye K."/>
        </authorList>
    </citation>
    <scope>NUCLEOTIDE SEQUENCE [LARGE SCALE GENOMIC DNA]</scope>
    <source>
        <strain evidence="3">cv. HN1</strain>
        <tissue evidence="2">Leaves</tissue>
    </source>
</reference>
<dbReference type="Gramene" id="RZC74950">
    <property type="protein sequence ID" value="RZC74950"/>
    <property type="gene ID" value="C5167_050429"/>
</dbReference>
<accession>A0A4Y7KRH5</accession>
<name>A0A4Y7KRH5_PAPSO</name>
<protein>
    <submittedName>
        <fullName evidence="2">Uncharacterized protein</fullName>
    </submittedName>
</protein>
<organism evidence="2 3">
    <name type="scientific">Papaver somniferum</name>
    <name type="common">Opium poppy</name>
    <dbReference type="NCBI Taxonomy" id="3469"/>
    <lineage>
        <taxon>Eukaryota</taxon>
        <taxon>Viridiplantae</taxon>
        <taxon>Streptophyta</taxon>
        <taxon>Embryophyta</taxon>
        <taxon>Tracheophyta</taxon>
        <taxon>Spermatophyta</taxon>
        <taxon>Magnoliopsida</taxon>
        <taxon>Ranunculales</taxon>
        <taxon>Papaveraceae</taxon>
        <taxon>Papaveroideae</taxon>
        <taxon>Papaver</taxon>
    </lineage>
</organism>
<feature type="region of interest" description="Disordered" evidence="1">
    <location>
        <begin position="58"/>
        <end position="82"/>
    </location>
</feature>
<dbReference type="AlphaFoldDB" id="A0A4Y7KRH5"/>
<evidence type="ECO:0000313" key="3">
    <source>
        <dbReference type="Proteomes" id="UP000316621"/>
    </source>
</evidence>
<dbReference type="Proteomes" id="UP000316621">
    <property type="component" value="Chromosome 8"/>
</dbReference>
<evidence type="ECO:0000313" key="2">
    <source>
        <dbReference type="EMBL" id="RZC74950.1"/>
    </source>
</evidence>
<evidence type="ECO:0000256" key="1">
    <source>
        <dbReference type="SAM" id="MobiDB-lite"/>
    </source>
</evidence>
<dbReference type="EMBL" id="CM010722">
    <property type="protein sequence ID" value="RZC74950.1"/>
    <property type="molecule type" value="Genomic_DNA"/>
</dbReference>
<sequence>MRSLTLPILQDKDNSMDAGCMQKRNCMDDVGSAAHACVCCLCRVNIMLNQVLAPSGKLREHADPEGQLHGREQADPERQSHG</sequence>
<proteinExistence type="predicted"/>
<gene>
    <name evidence="2" type="ORF">C5167_050429</name>
</gene>
<keyword evidence="3" id="KW-1185">Reference proteome</keyword>